<name>A0ABZ0Z5S7_9CAUD</name>
<proteinExistence type="predicted"/>
<accession>A0ABZ0Z5S7</accession>
<dbReference type="EMBL" id="OR769223">
    <property type="protein sequence ID" value="WQJ53545.1"/>
    <property type="molecule type" value="Genomic_DNA"/>
</dbReference>
<protein>
    <submittedName>
        <fullName evidence="1">Uncharacterized protein</fullName>
    </submittedName>
</protein>
<evidence type="ECO:0000313" key="1">
    <source>
        <dbReference type="EMBL" id="WQJ53545.1"/>
    </source>
</evidence>
<evidence type="ECO:0000313" key="2">
    <source>
        <dbReference type="Proteomes" id="UP001358193"/>
    </source>
</evidence>
<reference evidence="1 2" key="1">
    <citation type="submission" date="2023-11" db="EMBL/GenBank/DDBJ databases">
        <authorList>
            <person name="Cook R."/>
            <person name="Crisci M."/>
            <person name="Pye H."/>
            <person name="Adriaenssens E."/>
            <person name="Santini J."/>
        </authorList>
    </citation>
    <scope>NUCLEOTIDE SEQUENCE [LARGE SCALE GENOMIC DNA]</scope>
    <source>
        <strain evidence="1">Lak_Megaphage_Sonny</strain>
    </source>
</reference>
<keyword evidence="2" id="KW-1185">Reference proteome</keyword>
<organism evidence="1 2">
    <name type="scientific">phage Lak_Megaphage_Sonny</name>
    <dbReference type="NCBI Taxonomy" id="3109229"/>
    <lineage>
        <taxon>Viruses</taxon>
        <taxon>Duplodnaviria</taxon>
        <taxon>Heunggongvirae</taxon>
        <taxon>Uroviricota</taxon>
        <taxon>Caudoviricetes</taxon>
        <taxon>Caudoviricetes code 15 clade</taxon>
    </lineage>
</organism>
<sequence>MNKKQLYESIMRTVSHEVKKALNENYDENNKQDLIEKIIALVSQDEYDISELKWFDDTCWNGEEDIEYYFQTIDKDGLHSCPEWDIENLECYTPEPLSSLDNLELEDIQKLYNCIIEQN</sequence>
<dbReference type="Proteomes" id="UP001358193">
    <property type="component" value="Segment"/>
</dbReference>